<sequence>IDELKEKVKNFETKQDVVKKMEEFTALTQEVSTANRERVQIEQELNILSDKLIVEEEVCDTIGNSVALTEENSRALEEEIAESIGRINSEGRELQKEREKLIKGADSAVFVVYERLLSNKRDRVVVPIENRVCMGCHIQLTAQHENLVRKGERLIFCEHCSRIVFWQPPEAALEEGGEGTVRRRRRRVVMS</sequence>
<dbReference type="Pfam" id="PF02591">
    <property type="entry name" value="Zn_ribbon_9"/>
    <property type="match status" value="1"/>
</dbReference>
<reference evidence="3 4" key="1">
    <citation type="submission" date="2021-02" db="EMBL/GenBank/DDBJ databases">
        <title>Activity-based single-cell genomes from oceanic crustal fluid captures similar information to metagenomic and metatranscriptomic surveys with orders of magnitude less sampling.</title>
        <authorList>
            <person name="D'Angelo T.S."/>
            <person name="Orcutt B.N."/>
        </authorList>
    </citation>
    <scope>NUCLEOTIDE SEQUENCE [LARGE SCALE GENOMIC DNA]</scope>
    <source>
        <strain evidence="3">AH-315-G07</strain>
    </source>
</reference>
<feature type="non-terminal residue" evidence="3">
    <location>
        <position position="1"/>
    </location>
</feature>
<name>A0ABS3ARQ5_9BACT</name>
<evidence type="ECO:0000313" key="3">
    <source>
        <dbReference type="EMBL" id="MBN4067416.1"/>
    </source>
</evidence>
<comment type="caution">
    <text evidence="3">The sequence shown here is derived from an EMBL/GenBank/DDBJ whole genome shotgun (WGS) entry which is preliminary data.</text>
</comment>
<gene>
    <name evidence="3" type="ORF">JYU14_04970</name>
</gene>
<dbReference type="Gene3D" id="1.10.287.1490">
    <property type="match status" value="1"/>
</dbReference>
<evidence type="ECO:0000313" key="4">
    <source>
        <dbReference type="Proteomes" id="UP000722121"/>
    </source>
</evidence>
<accession>A0ABS3ARQ5</accession>
<dbReference type="InterPro" id="IPR003743">
    <property type="entry name" value="Zf-RING_7"/>
</dbReference>
<protein>
    <recommendedName>
        <fullName evidence="2">C4-type zinc ribbon domain-containing protein</fullName>
    </recommendedName>
</protein>
<dbReference type="Proteomes" id="UP000722121">
    <property type="component" value="Unassembled WGS sequence"/>
</dbReference>
<keyword evidence="1" id="KW-0175">Coiled coil</keyword>
<evidence type="ECO:0000259" key="2">
    <source>
        <dbReference type="Pfam" id="PF02591"/>
    </source>
</evidence>
<keyword evidence="4" id="KW-1185">Reference proteome</keyword>
<organism evidence="3 4">
    <name type="scientific">Simkania negevensis</name>
    <dbReference type="NCBI Taxonomy" id="83561"/>
    <lineage>
        <taxon>Bacteria</taxon>
        <taxon>Pseudomonadati</taxon>
        <taxon>Chlamydiota</taxon>
        <taxon>Chlamydiia</taxon>
        <taxon>Parachlamydiales</taxon>
        <taxon>Simkaniaceae</taxon>
        <taxon>Simkania</taxon>
    </lineage>
</organism>
<dbReference type="EMBL" id="JAFITR010000136">
    <property type="protein sequence ID" value="MBN4067416.1"/>
    <property type="molecule type" value="Genomic_DNA"/>
</dbReference>
<feature type="coiled-coil region" evidence="1">
    <location>
        <begin position="1"/>
        <end position="51"/>
    </location>
</feature>
<feature type="domain" description="C4-type zinc ribbon" evidence="2">
    <location>
        <begin position="132"/>
        <end position="164"/>
    </location>
</feature>
<proteinExistence type="predicted"/>
<evidence type="ECO:0000256" key="1">
    <source>
        <dbReference type="SAM" id="Coils"/>
    </source>
</evidence>